<evidence type="ECO:0000313" key="16">
    <source>
        <dbReference type="EMBL" id="CAB4911292.1"/>
    </source>
</evidence>
<dbReference type="InterPro" id="IPR036397">
    <property type="entry name" value="RNaseH_sf"/>
</dbReference>
<accession>A0A6J7GUA4</accession>
<dbReference type="InterPro" id="IPR024567">
    <property type="entry name" value="RNase_HII/HIII_dom"/>
</dbReference>
<evidence type="ECO:0000256" key="4">
    <source>
        <dbReference type="ARBA" id="ARBA00004496"/>
    </source>
</evidence>
<reference evidence="16" key="1">
    <citation type="submission" date="2020-05" db="EMBL/GenBank/DDBJ databases">
        <authorList>
            <person name="Chiriac C."/>
            <person name="Salcher M."/>
            <person name="Ghai R."/>
            <person name="Kavagutti S V."/>
        </authorList>
    </citation>
    <scope>NUCLEOTIDE SEQUENCE</scope>
</reference>
<dbReference type="Gene3D" id="3.30.420.10">
    <property type="entry name" value="Ribonuclease H-like superfamily/Ribonuclease H"/>
    <property type="match status" value="1"/>
</dbReference>
<comment type="cofactor">
    <cofactor evidence="2">
        <name>Mn(2+)</name>
        <dbReference type="ChEBI" id="CHEBI:29035"/>
    </cofactor>
</comment>
<evidence type="ECO:0000256" key="12">
    <source>
        <dbReference type="ARBA" id="ARBA00022801"/>
    </source>
</evidence>
<comment type="subcellular location">
    <subcellularLocation>
        <location evidence="4">Cytoplasm</location>
    </subcellularLocation>
</comment>
<dbReference type="GO" id="GO:0043137">
    <property type="term" value="P:DNA replication, removal of RNA primer"/>
    <property type="evidence" value="ECO:0007669"/>
    <property type="project" value="TreeGrafter"/>
</dbReference>
<gene>
    <name evidence="15" type="ORF">UFOPK2766_00515</name>
    <name evidence="16" type="ORF">UFOPK3519_01434</name>
</gene>
<feature type="domain" description="RNase H type-2" evidence="14">
    <location>
        <begin position="26"/>
        <end position="220"/>
    </location>
</feature>
<name>A0A6J7GUA4_9ZZZZ</name>
<keyword evidence="13" id="KW-0464">Manganese</keyword>
<dbReference type="GO" id="GO:0032299">
    <property type="term" value="C:ribonuclease H2 complex"/>
    <property type="evidence" value="ECO:0007669"/>
    <property type="project" value="TreeGrafter"/>
</dbReference>
<dbReference type="GO" id="GO:0003723">
    <property type="term" value="F:RNA binding"/>
    <property type="evidence" value="ECO:0007669"/>
    <property type="project" value="InterPro"/>
</dbReference>
<dbReference type="InterPro" id="IPR022898">
    <property type="entry name" value="RNase_HII"/>
</dbReference>
<dbReference type="GO" id="GO:0004523">
    <property type="term" value="F:RNA-DNA hybrid ribonuclease activity"/>
    <property type="evidence" value="ECO:0007669"/>
    <property type="project" value="UniProtKB-EC"/>
</dbReference>
<organism evidence="16">
    <name type="scientific">freshwater metagenome</name>
    <dbReference type="NCBI Taxonomy" id="449393"/>
    <lineage>
        <taxon>unclassified sequences</taxon>
        <taxon>metagenomes</taxon>
        <taxon>ecological metagenomes</taxon>
    </lineage>
</organism>
<evidence type="ECO:0000256" key="9">
    <source>
        <dbReference type="ARBA" id="ARBA00022722"/>
    </source>
</evidence>
<dbReference type="EMBL" id="CAEZYU010000015">
    <property type="protein sequence ID" value="CAB4733959.1"/>
    <property type="molecule type" value="Genomic_DNA"/>
</dbReference>
<evidence type="ECO:0000256" key="13">
    <source>
        <dbReference type="ARBA" id="ARBA00023211"/>
    </source>
</evidence>
<keyword evidence="9" id="KW-0540">Nuclease</keyword>
<evidence type="ECO:0000256" key="11">
    <source>
        <dbReference type="ARBA" id="ARBA00022759"/>
    </source>
</evidence>
<evidence type="ECO:0000313" key="15">
    <source>
        <dbReference type="EMBL" id="CAB4733959.1"/>
    </source>
</evidence>
<dbReference type="PANTHER" id="PTHR10954:SF18">
    <property type="entry name" value="RIBONUCLEASE HII"/>
    <property type="match status" value="1"/>
</dbReference>
<dbReference type="Pfam" id="PF01351">
    <property type="entry name" value="RNase_HII"/>
    <property type="match status" value="1"/>
</dbReference>
<dbReference type="GO" id="GO:0046872">
    <property type="term" value="F:metal ion binding"/>
    <property type="evidence" value="ECO:0007669"/>
    <property type="project" value="UniProtKB-KW"/>
</dbReference>
<evidence type="ECO:0000256" key="10">
    <source>
        <dbReference type="ARBA" id="ARBA00022723"/>
    </source>
</evidence>
<protein>
    <recommendedName>
        <fullName evidence="7">Ribonuclease HII</fullName>
        <ecNumber evidence="6">3.1.26.4</ecNumber>
    </recommendedName>
</protein>
<comment type="cofactor">
    <cofactor evidence="3">
        <name>Mg(2+)</name>
        <dbReference type="ChEBI" id="CHEBI:18420"/>
    </cofactor>
</comment>
<dbReference type="AlphaFoldDB" id="A0A6J7GUA4"/>
<keyword evidence="11" id="KW-0255">Endonuclease</keyword>
<keyword evidence="8" id="KW-0963">Cytoplasm</keyword>
<dbReference type="PROSITE" id="PS51975">
    <property type="entry name" value="RNASE_H_2"/>
    <property type="match status" value="1"/>
</dbReference>
<evidence type="ECO:0000256" key="8">
    <source>
        <dbReference type="ARBA" id="ARBA00022490"/>
    </source>
</evidence>
<evidence type="ECO:0000256" key="7">
    <source>
        <dbReference type="ARBA" id="ARBA00019179"/>
    </source>
</evidence>
<dbReference type="NCBIfam" id="NF000595">
    <property type="entry name" value="PRK00015.1-3"/>
    <property type="match status" value="1"/>
</dbReference>
<proteinExistence type="inferred from homology"/>
<keyword evidence="10" id="KW-0479">Metal-binding</keyword>
<dbReference type="PANTHER" id="PTHR10954">
    <property type="entry name" value="RIBONUCLEASE H2 SUBUNIT A"/>
    <property type="match status" value="1"/>
</dbReference>
<dbReference type="HAMAP" id="MF_00052_B">
    <property type="entry name" value="RNase_HII_B"/>
    <property type="match status" value="1"/>
</dbReference>
<evidence type="ECO:0000256" key="1">
    <source>
        <dbReference type="ARBA" id="ARBA00000077"/>
    </source>
</evidence>
<dbReference type="GO" id="GO:0005737">
    <property type="term" value="C:cytoplasm"/>
    <property type="evidence" value="ECO:0007669"/>
    <property type="project" value="UniProtKB-SubCell"/>
</dbReference>
<comment type="catalytic activity">
    <reaction evidence="1">
        <text>Endonucleolytic cleavage to 5'-phosphomonoester.</text>
        <dbReference type="EC" id="3.1.26.4"/>
    </reaction>
</comment>
<dbReference type="EC" id="3.1.26.4" evidence="6"/>
<dbReference type="InterPro" id="IPR001352">
    <property type="entry name" value="RNase_HII/HIII"/>
</dbReference>
<dbReference type="InterPro" id="IPR012337">
    <property type="entry name" value="RNaseH-like_sf"/>
</dbReference>
<sequence>MARQRNPGRAAPTLALENQFFSQGYDVIVGLDEVGRGAWAGPLSVGAAVLSRERRVNGVRDSKQLSEARRELLFDRIADWCMTWSVGHASHHECDELGMSAAQRLAARRALDGLSVTPDMVLMDGSWDFVGGEQFPTDRTQTIVKGDTTVLSIAAASILAKVTRDRMMRAQAENYPGFDFDRNKGYPCPKHQCALRGYGPTPIHRRSWAFMDSIPWLGTRIQPASNLHTTVS</sequence>
<keyword evidence="12" id="KW-0378">Hydrolase</keyword>
<dbReference type="CDD" id="cd07182">
    <property type="entry name" value="RNase_HII_bacteria_HII_like"/>
    <property type="match status" value="1"/>
</dbReference>
<evidence type="ECO:0000259" key="14">
    <source>
        <dbReference type="PROSITE" id="PS51975"/>
    </source>
</evidence>
<comment type="similarity">
    <text evidence="5">Belongs to the RNase HII family.</text>
</comment>
<evidence type="ECO:0000256" key="5">
    <source>
        <dbReference type="ARBA" id="ARBA00007383"/>
    </source>
</evidence>
<evidence type="ECO:0000256" key="6">
    <source>
        <dbReference type="ARBA" id="ARBA00012180"/>
    </source>
</evidence>
<evidence type="ECO:0000256" key="3">
    <source>
        <dbReference type="ARBA" id="ARBA00001946"/>
    </source>
</evidence>
<dbReference type="SUPFAM" id="SSF53098">
    <property type="entry name" value="Ribonuclease H-like"/>
    <property type="match status" value="1"/>
</dbReference>
<dbReference type="EMBL" id="CAFBMG010000134">
    <property type="protein sequence ID" value="CAB4911292.1"/>
    <property type="molecule type" value="Genomic_DNA"/>
</dbReference>
<dbReference type="GO" id="GO:0006298">
    <property type="term" value="P:mismatch repair"/>
    <property type="evidence" value="ECO:0007669"/>
    <property type="project" value="TreeGrafter"/>
</dbReference>
<evidence type="ECO:0000256" key="2">
    <source>
        <dbReference type="ARBA" id="ARBA00001936"/>
    </source>
</evidence>